<evidence type="ECO:0000313" key="8">
    <source>
        <dbReference type="EMBL" id="PXF49364.1"/>
    </source>
</evidence>
<dbReference type="GO" id="GO:0005829">
    <property type="term" value="C:cytosol"/>
    <property type="evidence" value="ECO:0007669"/>
    <property type="project" value="TreeGrafter"/>
</dbReference>
<evidence type="ECO:0000259" key="7">
    <source>
        <dbReference type="Pfam" id="PF08543"/>
    </source>
</evidence>
<evidence type="ECO:0000256" key="6">
    <source>
        <dbReference type="ARBA" id="ARBA00022840"/>
    </source>
</evidence>
<dbReference type="InterPro" id="IPR004625">
    <property type="entry name" value="PyrdxlKinase"/>
</dbReference>
<keyword evidence="4" id="KW-0547">Nucleotide-binding</keyword>
<reference evidence="8 9" key="1">
    <citation type="journal article" date="2018" name="Mol. Biol. Evol.">
        <title>Analysis of the draft genome of the red seaweed Gracilariopsis chorda provides insights into genome size evolution in Rhodophyta.</title>
        <authorList>
            <person name="Lee J."/>
            <person name="Yang E.C."/>
            <person name="Graf L."/>
            <person name="Yang J.H."/>
            <person name="Qiu H."/>
            <person name="Zel Zion U."/>
            <person name="Chan C.X."/>
            <person name="Stephens T.G."/>
            <person name="Weber A.P.M."/>
            <person name="Boo G.H."/>
            <person name="Boo S.M."/>
            <person name="Kim K.M."/>
            <person name="Shin Y."/>
            <person name="Jung M."/>
            <person name="Lee S.J."/>
            <person name="Yim H.S."/>
            <person name="Lee J.H."/>
            <person name="Bhattacharya D."/>
            <person name="Yoon H.S."/>
        </authorList>
    </citation>
    <scope>NUCLEOTIDE SEQUENCE [LARGE SCALE GENOMIC DNA]</scope>
    <source>
        <strain evidence="8 9">SKKU-2015</strain>
        <tissue evidence="8">Whole body</tissue>
    </source>
</reference>
<accession>A0A2V3J4Q6</accession>
<dbReference type="SUPFAM" id="SSF53613">
    <property type="entry name" value="Ribokinase-like"/>
    <property type="match status" value="1"/>
</dbReference>
<organism evidence="8 9">
    <name type="scientific">Gracilariopsis chorda</name>
    <dbReference type="NCBI Taxonomy" id="448386"/>
    <lineage>
        <taxon>Eukaryota</taxon>
        <taxon>Rhodophyta</taxon>
        <taxon>Florideophyceae</taxon>
        <taxon>Rhodymeniophycidae</taxon>
        <taxon>Gracilariales</taxon>
        <taxon>Gracilariaceae</taxon>
        <taxon>Gracilariopsis</taxon>
    </lineage>
</organism>
<keyword evidence="3" id="KW-0808">Transferase</keyword>
<dbReference type="Pfam" id="PF08543">
    <property type="entry name" value="Phos_pyr_kin"/>
    <property type="match status" value="1"/>
</dbReference>
<dbReference type="GO" id="GO:0008478">
    <property type="term" value="F:pyridoxal kinase activity"/>
    <property type="evidence" value="ECO:0007669"/>
    <property type="project" value="UniProtKB-EC"/>
</dbReference>
<comment type="similarity">
    <text evidence="1">Belongs to the pyridoxine kinase family.</text>
</comment>
<sequence length="307" mass="33504">MSDESARRVLSIQSHVTSGYVGNRAAVFPLQLLGYDVDVLNSCVLSNHTGYEHGAPGIRLNAHQLLEILNGMKENHLLQAISHLLTGYIGTASCLHAVADAVHMLRHHSTPNLVYVCDPVLGDNGKLYVPEPLVHIYVHNILHLATILTPNAFELGLLTNSTIASEQHAFSACDYLHQQHKIPIIVVTGTRFHPDCNKLSVLVSSRSKHNASRFAIDVQYIDAHFTGTGDLMTALLLAWFDKFPHDPVQAVARATASVSAVLANTAKLPKSQGLAPFPELRLIQSQSVIVDPPMNLVNIRLLSDPPQ</sequence>
<gene>
    <name evidence="8" type="ORF">BWQ96_00938</name>
</gene>
<proteinExistence type="inferred from homology"/>
<evidence type="ECO:0000256" key="1">
    <source>
        <dbReference type="ARBA" id="ARBA00008805"/>
    </source>
</evidence>
<dbReference type="AlphaFoldDB" id="A0A2V3J4Q6"/>
<evidence type="ECO:0000256" key="3">
    <source>
        <dbReference type="ARBA" id="ARBA00022679"/>
    </source>
</evidence>
<dbReference type="EC" id="2.7.1.35" evidence="2"/>
<evidence type="ECO:0000256" key="4">
    <source>
        <dbReference type="ARBA" id="ARBA00022741"/>
    </source>
</evidence>
<dbReference type="Gene3D" id="3.40.1190.20">
    <property type="match status" value="1"/>
</dbReference>
<dbReference type="EMBL" id="NBIV01000006">
    <property type="protein sequence ID" value="PXF49364.1"/>
    <property type="molecule type" value="Genomic_DNA"/>
</dbReference>
<dbReference type="GO" id="GO:0009443">
    <property type="term" value="P:pyridoxal 5'-phosphate salvage"/>
    <property type="evidence" value="ECO:0007669"/>
    <property type="project" value="InterPro"/>
</dbReference>
<protein>
    <recommendedName>
        <fullName evidence="2">pyridoxal kinase</fullName>
        <ecNumber evidence="2">2.7.1.35</ecNumber>
    </recommendedName>
</protein>
<dbReference type="InterPro" id="IPR029056">
    <property type="entry name" value="Ribokinase-like"/>
</dbReference>
<dbReference type="STRING" id="448386.A0A2V3J4Q6"/>
<keyword evidence="9" id="KW-1185">Reference proteome</keyword>
<dbReference type="PANTHER" id="PTHR10534">
    <property type="entry name" value="PYRIDOXAL KINASE"/>
    <property type="match status" value="1"/>
</dbReference>
<keyword evidence="6" id="KW-0067">ATP-binding</keyword>
<dbReference type="CDD" id="cd01173">
    <property type="entry name" value="pyridoxal_pyridoxamine_kinase"/>
    <property type="match status" value="1"/>
</dbReference>
<dbReference type="InterPro" id="IPR013749">
    <property type="entry name" value="PM/HMP-P_kinase-1"/>
</dbReference>
<evidence type="ECO:0000256" key="5">
    <source>
        <dbReference type="ARBA" id="ARBA00022777"/>
    </source>
</evidence>
<dbReference type="GO" id="GO:0005524">
    <property type="term" value="F:ATP binding"/>
    <property type="evidence" value="ECO:0007669"/>
    <property type="project" value="UniProtKB-KW"/>
</dbReference>
<comment type="caution">
    <text evidence="8">The sequence shown here is derived from an EMBL/GenBank/DDBJ whole genome shotgun (WGS) entry which is preliminary data.</text>
</comment>
<dbReference type="Proteomes" id="UP000247409">
    <property type="component" value="Unassembled WGS sequence"/>
</dbReference>
<evidence type="ECO:0000256" key="2">
    <source>
        <dbReference type="ARBA" id="ARBA00012104"/>
    </source>
</evidence>
<dbReference type="NCBIfam" id="TIGR00687">
    <property type="entry name" value="pyridox_kin"/>
    <property type="match status" value="1"/>
</dbReference>
<keyword evidence="5 8" id="KW-0418">Kinase</keyword>
<feature type="domain" description="Pyridoxamine kinase/Phosphomethylpyrimidine kinase" evidence="7">
    <location>
        <begin position="84"/>
        <end position="272"/>
    </location>
</feature>
<name>A0A2V3J4Q6_9FLOR</name>
<dbReference type="OrthoDB" id="3689at2759"/>
<evidence type="ECO:0000313" key="9">
    <source>
        <dbReference type="Proteomes" id="UP000247409"/>
    </source>
</evidence>
<dbReference type="PANTHER" id="PTHR10534:SF2">
    <property type="entry name" value="PYRIDOXAL KINASE"/>
    <property type="match status" value="1"/>
</dbReference>